<accession>A0A3S4QBH8</accession>
<feature type="non-terminal residue" evidence="4">
    <location>
        <position position="1"/>
    </location>
</feature>
<evidence type="ECO:0000259" key="2">
    <source>
        <dbReference type="Pfam" id="PF00483"/>
    </source>
</evidence>
<dbReference type="EMBL" id="NCKU01009477">
    <property type="protein sequence ID" value="RWS01288.1"/>
    <property type="molecule type" value="Genomic_DNA"/>
</dbReference>
<dbReference type="OrthoDB" id="285674at2759"/>
<dbReference type="InterPro" id="IPR056729">
    <property type="entry name" value="GMPPB_C"/>
</dbReference>
<comment type="similarity">
    <text evidence="1">Belongs to the transferase hexapeptide repeat family.</text>
</comment>
<feature type="domain" description="Mannose-1-phosphate guanyltransferase C-terminal" evidence="3">
    <location>
        <begin position="354"/>
        <end position="491"/>
    </location>
</feature>
<evidence type="ECO:0000256" key="1">
    <source>
        <dbReference type="ARBA" id="ARBA00007274"/>
    </source>
</evidence>
<dbReference type="InterPro" id="IPR050486">
    <property type="entry name" value="Mannose-1P_guanyltransferase"/>
</dbReference>
<organism evidence="4 5">
    <name type="scientific">Dinothrombium tinctorium</name>
    <dbReference type="NCBI Taxonomy" id="1965070"/>
    <lineage>
        <taxon>Eukaryota</taxon>
        <taxon>Metazoa</taxon>
        <taxon>Ecdysozoa</taxon>
        <taxon>Arthropoda</taxon>
        <taxon>Chelicerata</taxon>
        <taxon>Arachnida</taxon>
        <taxon>Acari</taxon>
        <taxon>Acariformes</taxon>
        <taxon>Trombidiformes</taxon>
        <taxon>Prostigmata</taxon>
        <taxon>Anystina</taxon>
        <taxon>Parasitengona</taxon>
        <taxon>Trombidioidea</taxon>
        <taxon>Trombidiidae</taxon>
        <taxon>Dinothrombium</taxon>
    </lineage>
</organism>
<dbReference type="Gene3D" id="2.160.10.10">
    <property type="entry name" value="Hexapeptide repeat proteins"/>
    <property type="match status" value="1"/>
</dbReference>
<comment type="caution">
    <text evidence="4">The sequence shown here is derived from an EMBL/GenBank/DDBJ whole genome shotgun (WGS) entry which is preliminary data.</text>
</comment>
<dbReference type="Pfam" id="PF25087">
    <property type="entry name" value="GMPPB_C"/>
    <property type="match status" value="1"/>
</dbReference>
<sequence>GNETIEALAFCRSLVNCKTAIVQLFALLSTCSLQQTAIQSRLNRLTGNRFTKRRMKAVILIGGPQKGTRFRPLSFDLPKPLFPVAGRPMVQHLIEACTKVKNIKEIFLIGFYQNDDSLSQFVTEMIDEYDVVIKYLQEYTSLGTAGGIYHFRDQIRRGNPEGFFLINGDVCGHFDLNEMLVFHQKHGKLMTVMVTDATRQQSLNYGCIVEDKNSNAILHYVEKPSTFVSTTINCGIYLCDCKIFEHISEVYRKKHDENMFDEDEEFNVSSDSESGLNGNTNRLFKDKCDIISFENDVLRPLAGSDLLYAYSTHRWWSQIKTAGSAIYANRHYLDLFHKTHPQLLYQSTKTGPKIIGDVYIHKSAIVSASATIGPNVSIGPSVKIGEGVRIKESIVLGFSTIHDHSLIMHSIIGWKSIIGQWTRIEGTLCDPNPNKAFAKMENQNLFSGDGRLTPSITVLGSNVQVAPEIIVLNSIVLPHKELTRSYKNEIIL</sequence>
<keyword evidence="4" id="KW-0808">Transferase</keyword>
<dbReference type="Pfam" id="PF00483">
    <property type="entry name" value="NTP_transferase"/>
    <property type="match status" value="1"/>
</dbReference>
<dbReference type="CDD" id="cd06428">
    <property type="entry name" value="M1P_guanylylT_A_like_N"/>
    <property type="match status" value="1"/>
</dbReference>
<name>A0A3S4QBH8_9ACAR</name>
<dbReference type="GO" id="GO:0016740">
    <property type="term" value="F:transferase activity"/>
    <property type="evidence" value="ECO:0007669"/>
    <property type="project" value="UniProtKB-KW"/>
</dbReference>
<dbReference type="PANTHER" id="PTHR22572">
    <property type="entry name" value="SUGAR-1-PHOSPHATE GUANYL TRANSFERASE"/>
    <property type="match status" value="1"/>
</dbReference>
<keyword evidence="5" id="KW-1185">Reference proteome</keyword>
<evidence type="ECO:0000313" key="4">
    <source>
        <dbReference type="EMBL" id="RWS01288.1"/>
    </source>
</evidence>
<dbReference type="InterPro" id="IPR005835">
    <property type="entry name" value="NTP_transferase_dom"/>
</dbReference>
<evidence type="ECO:0000259" key="3">
    <source>
        <dbReference type="Pfam" id="PF25087"/>
    </source>
</evidence>
<dbReference type="Gene3D" id="3.90.550.10">
    <property type="entry name" value="Spore Coat Polysaccharide Biosynthesis Protein SpsA, Chain A"/>
    <property type="match status" value="1"/>
</dbReference>
<dbReference type="SUPFAM" id="SSF53448">
    <property type="entry name" value="Nucleotide-diphospho-sugar transferases"/>
    <property type="match status" value="1"/>
</dbReference>
<dbReference type="STRING" id="1965070.A0A3S4QBH8"/>
<evidence type="ECO:0000313" key="5">
    <source>
        <dbReference type="Proteomes" id="UP000285301"/>
    </source>
</evidence>
<reference evidence="4 5" key="1">
    <citation type="journal article" date="2018" name="Gigascience">
        <title>Genomes of trombidid mites reveal novel predicted allergens and laterally-transferred genes associated with secondary metabolism.</title>
        <authorList>
            <person name="Dong X."/>
            <person name="Chaisiri K."/>
            <person name="Xia D."/>
            <person name="Armstrong S.D."/>
            <person name="Fang Y."/>
            <person name="Donnelly M.J."/>
            <person name="Kadowaki T."/>
            <person name="McGarry J.W."/>
            <person name="Darby A.C."/>
            <person name="Makepeace B.L."/>
        </authorList>
    </citation>
    <scope>NUCLEOTIDE SEQUENCE [LARGE SCALE GENOMIC DNA]</scope>
    <source>
        <strain evidence="4">UoL-WK</strain>
    </source>
</reference>
<gene>
    <name evidence="4" type="ORF">B4U79_13891</name>
</gene>
<protein>
    <submittedName>
        <fullName evidence="4">Mannose-1-phosphate guanyltransferase alpha-A-like protein</fullName>
    </submittedName>
</protein>
<feature type="non-terminal residue" evidence="4">
    <location>
        <position position="492"/>
    </location>
</feature>
<dbReference type="AlphaFoldDB" id="A0A3S4QBH8"/>
<proteinExistence type="inferred from homology"/>
<dbReference type="InterPro" id="IPR029044">
    <property type="entry name" value="Nucleotide-diphossugar_trans"/>
</dbReference>
<dbReference type="Proteomes" id="UP000285301">
    <property type="component" value="Unassembled WGS sequence"/>
</dbReference>
<feature type="domain" description="Nucleotidyl transferase" evidence="2">
    <location>
        <begin position="56"/>
        <end position="258"/>
    </location>
</feature>